<keyword evidence="2" id="KW-0805">Transcription regulation</keyword>
<evidence type="ECO:0000256" key="2">
    <source>
        <dbReference type="ARBA" id="ARBA00023015"/>
    </source>
</evidence>
<dbReference type="PROSITE" id="PS51005">
    <property type="entry name" value="NAC"/>
    <property type="match status" value="1"/>
</dbReference>
<keyword evidence="4" id="KW-0804">Transcription</keyword>
<evidence type="ECO:0000313" key="7">
    <source>
        <dbReference type="EMBL" id="KAJ7976550.1"/>
    </source>
</evidence>
<evidence type="ECO:0000256" key="5">
    <source>
        <dbReference type="ARBA" id="ARBA00023242"/>
    </source>
</evidence>
<dbReference type="Pfam" id="PF02365">
    <property type="entry name" value="NAM"/>
    <property type="match status" value="1"/>
</dbReference>
<dbReference type="SUPFAM" id="SSF101941">
    <property type="entry name" value="NAC domain"/>
    <property type="match status" value="1"/>
</dbReference>
<keyword evidence="3" id="KW-0238">DNA-binding</keyword>
<evidence type="ECO:0000259" key="6">
    <source>
        <dbReference type="PROSITE" id="PS51005"/>
    </source>
</evidence>
<dbReference type="Proteomes" id="UP001163823">
    <property type="component" value="Chromosome 3"/>
</dbReference>
<sequence length="395" mass="44374">MYFFTPRNRKYPNGSRPDRVTGSGYWKATGTDKLIKFQDRVIGKKKPLVFYQGSHKKGIKTNWLMQEYTLELNNRSARSNVAATEKMRLDEYVLCKVYSNEKPRQNPPAQTEVAITPNEEVQNSGMQPQPNLHSQPYTGNRVSAATYESSPAGLSAPSLPQNPEFGALYMPDSLEALESQVLPVPSNQETWPHISDQLYTSYPLGDPMHIMQRQQNQHYDLNPLNFCYSTHQNAENGIAASGLNLSANGASGFHNYASNEVATARCGLGMLAYDEAYGFNKQTGNEIAASGNFDISAPQNSQVLESHPGWAMHQNSEALPPNYEMGALDFPSFQSYQDLAVNQYSETLPLWDYLETVKLNETESSIPPNRNAMKPQNSEEQLYESWLNFENEDNN</sequence>
<protein>
    <submittedName>
        <fullName evidence="7">NAC domain-containing protein</fullName>
    </submittedName>
</protein>
<evidence type="ECO:0000256" key="4">
    <source>
        <dbReference type="ARBA" id="ARBA00023163"/>
    </source>
</evidence>
<dbReference type="EMBL" id="JARAOO010000003">
    <property type="protein sequence ID" value="KAJ7976550.1"/>
    <property type="molecule type" value="Genomic_DNA"/>
</dbReference>
<keyword evidence="8" id="KW-1185">Reference proteome</keyword>
<keyword evidence="5" id="KW-0539">Nucleus</keyword>
<evidence type="ECO:0000256" key="1">
    <source>
        <dbReference type="ARBA" id="ARBA00004123"/>
    </source>
</evidence>
<dbReference type="GO" id="GO:0006355">
    <property type="term" value="P:regulation of DNA-templated transcription"/>
    <property type="evidence" value="ECO:0007669"/>
    <property type="project" value="InterPro"/>
</dbReference>
<comment type="caution">
    <text evidence="7">The sequence shown here is derived from an EMBL/GenBank/DDBJ whole genome shotgun (WGS) entry which is preliminary data.</text>
</comment>
<dbReference type="PANTHER" id="PTHR31744:SF233">
    <property type="entry name" value="NAC DOMAIN-CONTAINING PROTEIN 72-LIKE"/>
    <property type="match status" value="1"/>
</dbReference>
<name>A0AAD7Q7Y8_QUISA</name>
<dbReference type="GO" id="GO:0003677">
    <property type="term" value="F:DNA binding"/>
    <property type="evidence" value="ECO:0007669"/>
    <property type="project" value="UniProtKB-KW"/>
</dbReference>
<dbReference type="GO" id="GO:0005634">
    <property type="term" value="C:nucleus"/>
    <property type="evidence" value="ECO:0007669"/>
    <property type="project" value="UniProtKB-SubCell"/>
</dbReference>
<reference evidence="7" key="1">
    <citation type="journal article" date="2023" name="Science">
        <title>Elucidation of the pathway for biosynthesis of saponin adjuvants from the soapbark tree.</title>
        <authorList>
            <person name="Reed J."/>
            <person name="Orme A."/>
            <person name="El-Demerdash A."/>
            <person name="Owen C."/>
            <person name="Martin L.B.B."/>
            <person name="Misra R.C."/>
            <person name="Kikuchi S."/>
            <person name="Rejzek M."/>
            <person name="Martin A.C."/>
            <person name="Harkess A."/>
            <person name="Leebens-Mack J."/>
            <person name="Louveau T."/>
            <person name="Stephenson M.J."/>
            <person name="Osbourn A."/>
        </authorList>
    </citation>
    <scope>NUCLEOTIDE SEQUENCE</scope>
    <source>
        <strain evidence="7">S10</strain>
    </source>
</reference>
<organism evidence="7 8">
    <name type="scientific">Quillaja saponaria</name>
    <name type="common">Soap bark tree</name>
    <dbReference type="NCBI Taxonomy" id="32244"/>
    <lineage>
        <taxon>Eukaryota</taxon>
        <taxon>Viridiplantae</taxon>
        <taxon>Streptophyta</taxon>
        <taxon>Embryophyta</taxon>
        <taxon>Tracheophyta</taxon>
        <taxon>Spermatophyta</taxon>
        <taxon>Magnoliopsida</taxon>
        <taxon>eudicotyledons</taxon>
        <taxon>Gunneridae</taxon>
        <taxon>Pentapetalae</taxon>
        <taxon>rosids</taxon>
        <taxon>fabids</taxon>
        <taxon>Fabales</taxon>
        <taxon>Quillajaceae</taxon>
        <taxon>Quillaja</taxon>
    </lineage>
</organism>
<comment type="subcellular location">
    <subcellularLocation>
        <location evidence="1">Nucleus</location>
    </subcellularLocation>
</comment>
<dbReference type="Gene3D" id="2.170.150.80">
    <property type="entry name" value="NAC domain"/>
    <property type="match status" value="1"/>
</dbReference>
<evidence type="ECO:0000256" key="3">
    <source>
        <dbReference type="ARBA" id="ARBA00023125"/>
    </source>
</evidence>
<feature type="domain" description="NAC" evidence="6">
    <location>
        <begin position="1"/>
        <end position="100"/>
    </location>
</feature>
<dbReference type="InterPro" id="IPR036093">
    <property type="entry name" value="NAC_dom_sf"/>
</dbReference>
<dbReference type="PANTHER" id="PTHR31744">
    <property type="entry name" value="PROTEIN CUP-SHAPED COTYLEDON 2-RELATED"/>
    <property type="match status" value="1"/>
</dbReference>
<evidence type="ECO:0000313" key="8">
    <source>
        <dbReference type="Proteomes" id="UP001163823"/>
    </source>
</evidence>
<dbReference type="InterPro" id="IPR003441">
    <property type="entry name" value="NAC-dom"/>
</dbReference>
<accession>A0AAD7Q7Y8</accession>
<dbReference type="AlphaFoldDB" id="A0AAD7Q7Y8"/>
<proteinExistence type="predicted"/>
<gene>
    <name evidence="7" type="ORF">O6P43_006321</name>
</gene>
<dbReference type="KEGG" id="qsa:O6P43_006321"/>